<dbReference type="EMBL" id="CZPT02000157">
    <property type="protein sequence ID" value="SCU64783.1"/>
    <property type="molecule type" value="Genomic_DNA"/>
</dbReference>
<feature type="signal peptide" evidence="2">
    <location>
        <begin position="1"/>
        <end position="19"/>
    </location>
</feature>
<keyword evidence="1" id="KW-0812">Transmembrane</keyword>
<dbReference type="PANTHER" id="PTHR40741">
    <property type="entry name" value="AMASTIN-RELATED"/>
    <property type="match status" value="1"/>
</dbReference>
<dbReference type="RefSeq" id="XP_067076484.1">
    <property type="nucleotide sequence ID" value="XM_067220383.1"/>
</dbReference>
<proteinExistence type="predicted"/>
<feature type="transmembrane region" description="Helical" evidence="1">
    <location>
        <begin position="67"/>
        <end position="86"/>
    </location>
</feature>
<feature type="transmembrane region" description="Helical" evidence="1">
    <location>
        <begin position="93"/>
        <end position="117"/>
    </location>
</feature>
<feature type="chain" id="PRO_5009235054" description="Amastin surface glycoprotein" evidence="2">
    <location>
        <begin position="20"/>
        <end position="183"/>
    </location>
</feature>
<dbReference type="PANTHER" id="PTHR40741:SF1">
    <property type="entry name" value="AMASTIN"/>
    <property type="match status" value="1"/>
</dbReference>
<dbReference type="GeneID" id="92380522"/>
<accession>A0A1G4HZI6</accession>
<keyword evidence="4" id="KW-1185">Reference proteome</keyword>
<feature type="transmembrane region" description="Helical" evidence="1">
    <location>
        <begin position="137"/>
        <end position="170"/>
    </location>
</feature>
<evidence type="ECO:0000256" key="2">
    <source>
        <dbReference type="SAM" id="SignalP"/>
    </source>
</evidence>
<evidence type="ECO:0000313" key="3">
    <source>
        <dbReference type="EMBL" id="SCU64783.1"/>
    </source>
</evidence>
<keyword evidence="1" id="KW-1133">Transmembrane helix</keyword>
<organism evidence="3 4">
    <name type="scientific">Trypanosoma equiperdum</name>
    <dbReference type="NCBI Taxonomy" id="5694"/>
    <lineage>
        <taxon>Eukaryota</taxon>
        <taxon>Discoba</taxon>
        <taxon>Euglenozoa</taxon>
        <taxon>Kinetoplastea</taxon>
        <taxon>Metakinetoplastina</taxon>
        <taxon>Trypanosomatida</taxon>
        <taxon>Trypanosomatidae</taxon>
        <taxon>Trypanosoma</taxon>
    </lineage>
</organism>
<reference evidence="3" key="1">
    <citation type="submission" date="2016-09" db="EMBL/GenBank/DDBJ databases">
        <authorList>
            <person name="Hebert L."/>
            <person name="Moumen B."/>
        </authorList>
    </citation>
    <scope>NUCLEOTIDE SEQUENCE [LARGE SCALE GENOMIC DNA]</scope>
    <source>
        <strain evidence="3">OVI</strain>
    </source>
</reference>
<gene>
    <name evidence="3" type="ORF">TEOVI_000658800</name>
</gene>
<keyword evidence="1" id="KW-0472">Membrane</keyword>
<comment type="caution">
    <text evidence="3">The sequence shown here is derived from an EMBL/GenBank/DDBJ whole genome shotgun (WGS) entry which is preliminary data.</text>
</comment>
<keyword evidence="2" id="KW-0732">Signal</keyword>
<protein>
    <recommendedName>
        <fullName evidence="5">Amastin surface glycoprotein</fullName>
    </recommendedName>
</protein>
<evidence type="ECO:0008006" key="5">
    <source>
        <dbReference type="Google" id="ProtNLM"/>
    </source>
</evidence>
<dbReference type="VEuPathDB" id="TriTrypDB:TEOVI_000658800"/>
<dbReference type="AlphaFoldDB" id="A0A1G4HZI6"/>
<dbReference type="Proteomes" id="UP000195570">
    <property type="component" value="Unassembled WGS sequence"/>
</dbReference>
<evidence type="ECO:0000256" key="1">
    <source>
        <dbReference type="SAM" id="Phobius"/>
    </source>
</evidence>
<sequence>MIFFGVLSLLLTLCAFILAGCACFSPIFGRATGYKTIYLFEVGQASSTGKDSCFRNTVYFNLVRGSVVTSSVIGFIAFIVVILTILRGRMAFLMCLSPCFSFIAFLLMALCTAIMSVEYFVGFCSDDGGSGKKPLKGVFKLCCGFYLLVTSCAVYLGSLIAQFFALLSWAAFLNEMCMYLEEL</sequence>
<name>A0A1G4HZI6_TRYEQ</name>
<evidence type="ECO:0000313" key="4">
    <source>
        <dbReference type="Proteomes" id="UP000195570"/>
    </source>
</evidence>